<dbReference type="GeneID" id="108085615"/>
<accession>A0A6P4JQI5</accession>
<keyword evidence="3" id="KW-1185">Reference proteome</keyword>
<sequence>MNPACRLNLNGPECQKWLTAVSSHCGSLLPKAELASLWDSWWPDELPAPYKAWVSTLSAFDCHKLRKEVANQLDESLQAEANSHSAFRSFSRWPMALLVLLMVLMAMLFALKMVIKLCRERQSEVCSSPSPTPKSVCIDEEAPLCQTFMNPRSFVSFGQHSDPLPGYGLNIHQNPVKANSIPDVKPKEQKYPTEAPLFPHPMKPSPLPRKPSPKPTRKKNSAKK</sequence>
<dbReference type="AlphaFoldDB" id="A0A6P4JQI5"/>
<feature type="compositionally biased region" description="Pro residues" evidence="1">
    <location>
        <begin position="198"/>
        <end position="210"/>
    </location>
</feature>
<feature type="region of interest" description="Disordered" evidence="1">
    <location>
        <begin position="178"/>
        <end position="224"/>
    </location>
</feature>
<evidence type="ECO:0000256" key="1">
    <source>
        <dbReference type="SAM" id="MobiDB-lite"/>
    </source>
</evidence>
<evidence type="ECO:0000256" key="2">
    <source>
        <dbReference type="SAM" id="Phobius"/>
    </source>
</evidence>
<gene>
    <name evidence="4" type="primary">LOC108085615</name>
</gene>
<evidence type="ECO:0000313" key="4">
    <source>
        <dbReference type="RefSeq" id="XP_017037776.1"/>
    </source>
</evidence>
<dbReference type="OrthoDB" id="7869105at2759"/>
<evidence type="ECO:0000313" key="3">
    <source>
        <dbReference type="Proteomes" id="UP001652661"/>
    </source>
</evidence>
<organism evidence="3 4">
    <name type="scientific">Drosophila kikkawai</name>
    <name type="common">Fruit fly</name>
    <dbReference type="NCBI Taxonomy" id="30033"/>
    <lineage>
        <taxon>Eukaryota</taxon>
        <taxon>Metazoa</taxon>
        <taxon>Ecdysozoa</taxon>
        <taxon>Arthropoda</taxon>
        <taxon>Hexapoda</taxon>
        <taxon>Insecta</taxon>
        <taxon>Pterygota</taxon>
        <taxon>Neoptera</taxon>
        <taxon>Endopterygota</taxon>
        <taxon>Diptera</taxon>
        <taxon>Brachycera</taxon>
        <taxon>Muscomorpha</taxon>
        <taxon>Ephydroidea</taxon>
        <taxon>Drosophilidae</taxon>
        <taxon>Drosophila</taxon>
        <taxon>Sophophora</taxon>
    </lineage>
</organism>
<proteinExistence type="predicted"/>
<keyword evidence="2" id="KW-1133">Transmembrane helix</keyword>
<feature type="compositionally biased region" description="Basic residues" evidence="1">
    <location>
        <begin position="211"/>
        <end position="224"/>
    </location>
</feature>
<protein>
    <submittedName>
        <fullName evidence="4">Uncharacterized protein</fullName>
    </submittedName>
</protein>
<reference evidence="4" key="1">
    <citation type="submission" date="2025-08" db="UniProtKB">
        <authorList>
            <consortium name="RefSeq"/>
        </authorList>
    </citation>
    <scope>IDENTIFICATION</scope>
    <source>
        <strain evidence="4">14028-0561.14</strain>
        <tissue evidence="4">Whole fly</tissue>
    </source>
</reference>
<dbReference type="RefSeq" id="XP_017037776.1">
    <property type="nucleotide sequence ID" value="XM_017182287.2"/>
</dbReference>
<keyword evidence="2" id="KW-0812">Transmembrane</keyword>
<name>A0A6P4JQI5_DROKI</name>
<keyword evidence="2" id="KW-0472">Membrane</keyword>
<dbReference type="Proteomes" id="UP001652661">
    <property type="component" value="Chromosome 3R"/>
</dbReference>
<feature type="transmembrane region" description="Helical" evidence="2">
    <location>
        <begin position="93"/>
        <end position="111"/>
    </location>
</feature>